<dbReference type="Proteomes" id="UP000054653">
    <property type="component" value="Unassembled WGS sequence"/>
</dbReference>
<dbReference type="EMBL" id="JYDI01004025">
    <property type="protein sequence ID" value="KRY08082.1"/>
    <property type="molecule type" value="Genomic_DNA"/>
</dbReference>
<protein>
    <submittedName>
        <fullName evidence="1">Uncharacterized protein</fullName>
    </submittedName>
</protein>
<reference evidence="1 2" key="1">
    <citation type="submission" date="2015-01" db="EMBL/GenBank/DDBJ databases">
        <title>Evolution of Trichinella species and genotypes.</title>
        <authorList>
            <person name="Korhonen P.K."/>
            <person name="Edoardo P."/>
            <person name="Giuseppe L.R."/>
            <person name="Gasser R.B."/>
        </authorList>
    </citation>
    <scope>NUCLEOTIDE SEQUENCE [LARGE SCALE GENOMIC DNA]</scope>
    <source>
        <strain evidence="1">ISS120</strain>
    </source>
</reference>
<accession>A0A0V0Z6A7</accession>
<dbReference type="AlphaFoldDB" id="A0A0V0Z6A7"/>
<evidence type="ECO:0000313" key="2">
    <source>
        <dbReference type="Proteomes" id="UP000054653"/>
    </source>
</evidence>
<name>A0A0V0Z6A7_TRIBR</name>
<comment type="caution">
    <text evidence="1">The sequence shown here is derived from an EMBL/GenBank/DDBJ whole genome shotgun (WGS) entry which is preliminary data.</text>
</comment>
<organism evidence="1 2">
    <name type="scientific">Trichinella britovi</name>
    <name type="common">Parasitic roundworm</name>
    <dbReference type="NCBI Taxonomy" id="45882"/>
    <lineage>
        <taxon>Eukaryota</taxon>
        <taxon>Metazoa</taxon>
        <taxon>Ecdysozoa</taxon>
        <taxon>Nematoda</taxon>
        <taxon>Enoplea</taxon>
        <taxon>Dorylaimia</taxon>
        <taxon>Trichinellida</taxon>
        <taxon>Trichinellidae</taxon>
        <taxon>Trichinella</taxon>
    </lineage>
</organism>
<keyword evidence="2" id="KW-1185">Reference proteome</keyword>
<evidence type="ECO:0000313" key="1">
    <source>
        <dbReference type="EMBL" id="KRY08082.1"/>
    </source>
</evidence>
<proteinExistence type="predicted"/>
<gene>
    <name evidence="1" type="ORF">T03_6108</name>
</gene>
<sequence>MEIILRSRRDFPELICNFYFFYSTDITSFVSYESIKPLPQNVCISFVSFSVSSASRDVLPTR</sequence>